<dbReference type="AlphaFoldDB" id="A0A1I5GXJ8"/>
<accession>A0A1I5GXJ8</accession>
<proteinExistence type="predicted"/>
<gene>
    <name evidence="1" type="ORF">SAMN04488519_106135</name>
</gene>
<organism evidence="1 2">
    <name type="scientific">Algoriphagus ornithinivorans</name>
    <dbReference type="NCBI Taxonomy" id="226506"/>
    <lineage>
        <taxon>Bacteria</taxon>
        <taxon>Pseudomonadati</taxon>
        <taxon>Bacteroidota</taxon>
        <taxon>Cytophagia</taxon>
        <taxon>Cytophagales</taxon>
        <taxon>Cyclobacteriaceae</taxon>
        <taxon>Algoriphagus</taxon>
    </lineage>
</organism>
<protein>
    <submittedName>
        <fullName evidence="1">Uncharacterized protein</fullName>
    </submittedName>
</protein>
<dbReference type="InterPro" id="IPR055679">
    <property type="entry name" value="DUF7255"/>
</dbReference>
<sequence length="214" mass="24813">MQQVLLSNLLSILKEGEVDFDDRFQLEFNPSFLDSKGQAWLHEIYDDLGGKGKHPLLEKANFDMKINRVLFLFDSPIHFNRYRLISLRSDFYSEMSFPFSEAYKRLCRTYEKECQKAGLQERIWNGPPVAGTWFGQASEPGDYSGVGASGWKLTAFNDAQIDLQSRIHGYKLIRIAPYETIMTGGSLKRLDQMLVNPNEDQRKVICNWFLRKLE</sequence>
<keyword evidence="2" id="KW-1185">Reference proteome</keyword>
<name>A0A1I5GXJ8_9BACT</name>
<evidence type="ECO:0000313" key="2">
    <source>
        <dbReference type="Proteomes" id="UP000199564"/>
    </source>
</evidence>
<dbReference type="STRING" id="226506.SAMN04488519_106135"/>
<evidence type="ECO:0000313" key="1">
    <source>
        <dbReference type="EMBL" id="SFO40715.1"/>
    </source>
</evidence>
<dbReference type="Pfam" id="PF23913">
    <property type="entry name" value="DUF7255"/>
    <property type="match status" value="1"/>
</dbReference>
<dbReference type="EMBL" id="FOVW01000006">
    <property type="protein sequence ID" value="SFO40715.1"/>
    <property type="molecule type" value="Genomic_DNA"/>
</dbReference>
<dbReference type="Proteomes" id="UP000199564">
    <property type="component" value="Unassembled WGS sequence"/>
</dbReference>
<dbReference type="RefSeq" id="WP_091653988.1">
    <property type="nucleotide sequence ID" value="NZ_FOVW01000006.1"/>
</dbReference>
<reference evidence="2" key="1">
    <citation type="submission" date="2016-10" db="EMBL/GenBank/DDBJ databases">
        <authorList>
            <person name="Varghese N."/>
            <person name="Submissions S."/>
        </authorList>
    </citation>
    <scope>NUCLEOTIDE SEQUENCE [LARGE SCALE GENOMIC DNA]</scope>
    <source>
        <strain evidence="2">DSM 15282</strain>
    </source>
</reference>